<reference evidence="1 2" key="1">
    <citation type="submission" date="2018-05" db="EMBL/GenBank/DDBJ databases">
        <title>Kangiella spongicola genome sequence.</title>
        <authorList>
            <person name="Maclea K.S."/>
            <person name="Goen A.E."/>
            <person name="Kelley C."/>
            <person name="Underriner A."/>
            <person name="Silverwood T."/>
            <person name="Trachtenberg A.M."/>
        </authorList>
    </citation>
    <scope>NUCLEOTIDE SEQUENCE [LARGE SCALE GENOMIC DNA]</scope>
    <source>
        <strain evidence="1 2">ATCC BAA-2076</strain>
    </source>
</reference>
<comment type="caution">
    <text evidence="1">The sequence shown here is derived from an EMBL/GenBank/DDBJ whole genome shotgun (WGS) entry which is preliminary data.</text>
</comment>
<gene>
    <name evidence="1" type="ORF">DL796_00195</name>
</gene>
<accession>A0A318D3T5</accession>
<evidence type="ECO:0000313" key="2">
    <source>
        <dbReference type="Proteomes" id="UP000247689"/>
    </source>
</evidence>
<proteinExistence type="predicted"/>
<dbReference type="Proteomes" id="UP000247689">
    <property type="component" value="Unassembled WGS sequence"/>
</dbReference>
<keyword evidence="2" id="KW-1185">Reference proteome</keyword>
<organism evidence="1 2">
    <name type="scientific">Kangiella spongicola</name>
    <dbReference type="NCBI Taxonomy" id="796379"/>
    <lineage>
        <taxon>Bacteria</taxon>
        <taxon>Pseudomonadati</taxon>
        <taxon>Pseudomonadota</taxon>
        <taxon>Gammaproteobacteria</taxon>
        <taxon>Kangiellales</taxon>
        <taxon>Kangiellaceae</taxon>
        <taxon>Kangiella</taxon>
    </lineage>
</organism>
<dbReference type="RefSeq" id="WP_110198879.1">
    <property type="nucleotide sequence ID" value="NZ_QICH01000001.1"/>
</dbReference>
<evidence type="ECO:0008006" key="3">
    <source>
        <dbReference type="Google" id="ProtNLM"/>
    </source>
</evidence>
<dbReference type="AlphaFoldDB" id="A0A318D3T5"/>
<name>A0A318D3T5_9GAMM</name>
<sequence length="146" mass="16250">MSLITIGDKMQINTILEMLQSHSTASGVLFNCEMIDSDIDVDVIRVSIANKDRLPVFITMTENQILCMVNLWKTEEIDPARLIEVQNFMLELSVSMPLSSFGIAGGRYVLFGALSRTSTVEQLAEEIITLTQHADDSVEAFAEYTV</sequence>
<dbReference type="OrthoDB" id="6196950at2"/>
<dbReference type="InterPro" id="IPR019231">
    <property type="entry name" value="DUF2170"/>
</dbReference>
<evidence type="ECO:0000313" key="1">
    <source>
        <dbReference type="EMBL" id="PXF63611.1"/>
    </source>
</evidence>
<dbReference type="EMBL" id="QICH01000001">
    <property type="protein sequence ID" value="PXF63611.1"/>
    <property type="molecule type" value="Genomic_DNA"/>
</dbReference>
<dbReference type="Pfam" id="PF09938">
    <property type="entry name" value="DUF2170"/>
    <property type="match status" value="1"/>
</dbReference>
<protein>
    <recommendedName>
        <fullName evidence="3">DUF2170 domain-containing protein</fullName>
    </recommendedName>
</protein>